<keyword evidence="2" id="KW-1185">Reference proteome</keyword>
<gene>
    <name evidence="1" type="ORF">GCM10009851_14020</name>
</gene>
<accession>A0ABN3DGK3</accession>
<name>A0ABN3DGK3_9MICO</name>
<dbReference type="Proteomes" id="UP001500929">
    <property type="component" value="Unassembled WGS sequence"/>
</dbReference>
<dbReference type="EMBL" id="BAAAQY010000003">
    <property type="protein sequence ID" value="GAA2230442.1"/>
    <property type="molecule type" value="Genomic_DNA"/>
</dbReference>
<organism evidence="1 2">
    <name type="scientific">Herbiconiux moechotypicola</name>
    <dbReference type="NCBI Taxonomy" id="637393"/>
    <lineage>
        <taxon>Bacteria</taxon>
        <taxon>Bacillati</taxon>
        <taxon>Actinomycetota</taxon>
        <taxon>Actinomycetes</taxon>
        <taxon>Micrococcales</taxon>
        <taxon>Microbacteriaceae</taxon>
        <taxon>Herbiconiux</taxon>
    </lineage>
</organism>
<sequence>MTRQLNPGPFVDEEMEDVESFTFVLVPREERPGEHWAVFADGSFTAWTPRRS</sequence>
<proteinExistence type="predicted"/>
<evidence type="ECO:0000313" key="2">
    <source>
        <dbReference type="Proteomes" id="UP001500929"/>
    </source>
</evidence>
<evidence type="ECO:0000313" key="1">
    <source>
        <dbReference type="EMBL" id="GAA2230442.1"/>
    </source>
</evidence>
<comment type="caution">
    <text evidence="1">The sequence shown here is derived from an EMBL/GenBank/DDBJ whole genome shotgun (WGS) entry which is preliminary data.</text>
</comment>
<protein>
    <submittedName>
        <fullName evidence="1">Uncharacterized protein</fullName>
    </submittedName>
</protein>
<reference evidence="1 2" key="1">
    <citation type="journal article" date="2019" name="Int. J. Syst. Evol. Microbiol.">
        <title>The Global Catalogue of Microorganisms (GCM) 10K type strain sequencing project: providing services to taxonomists for standard genome sequencing and annotation.</title>
        <authorList>
            <consortium name="The Broad Institute Genomics Platform"/>
            <consortium name="The Broad Institute Genome Sequencing Center for Infectious Disease"/>
            <person name="Wu L."/>
            <person name="Ma J."/>
        </authorList>
    </citation>
    <scope>NUCLEOTIDE SEQUENCE [LARGE SCALE GENOMIC DNA]</scope>
    <source>
        <strain evidence="1 2">JCM 16117</strain>
    </source>
</reference>